<protein>
    <submittedName>
        <fullName evidence="2">Uncharacterized protein</fullName>
    </submittedName>
</protein>
<dbReference type="AlphaFoldDB" id="G3I120"/>
<sequence length="54" mass="5897">MTRCLCLIFIAVGLLGASRSTHPYSGQTSRLSWVKAETSHAMTGDHFPYPTSVL</sequence>
<keyword evidence="1" id="KW-0732">Signal</keyword>
<gene>
    <name evidence="2" type="ORF">I79_017063</name>
</gene>
<proteinExistence type="predicted"/>
<evidence type="ECO:0000313" key="3">
    <source>
        <dbReference type="Proteomes" id="UP000001075"/>
    </source>
</evidence>
<dbReference type="EMBL" id="JH001041">
    <property type="protein sequence ID" value="EGV94418.1"/>
    <property type="molecule type" value="Genomic_DNA"/>
</dbReference>
<accession>G3I120</accession>
<dbReference type="Proteomes" id="UP000001075">
    <property type="component" value="Unassembled WGS sequence"/>
</dbReference>
<reference evidence="3" key="1">
    <citation type="journal article" date="2011" name="Nat. Biotechnol.">
        <title>The genomic sequence of the Chinese hamster ovary (CHO)-K1 cell line.</title>
        <authorList>
            <person name="Xu X."/>
            <person name="Nagarajan H."/>
            <person name="Lewis N.E."/>
            <person name="Pan S."/>
            <person name="Cai Z."/>
            <person name="Liu X."/>
            <person name="Chen W."/>
            <person name="Xie M."/>
            <person name="Wang W."/>
            <person name="Hammond S."/>
            <person name="Andersen M.R."/>
            <person name="Neff N."/>
            <person name="Passarelli B."/>
            <person name="Koh W."/>
            <person name="Fan H.C."/>
            <person name="Wang J."/>
            <person name="Gui Y."/>
            <person name="Lee K.H."/>
            <person name="Betenbaugh M.J."/>
            <person name="Quake S.R."/>
            <person name="Famili I."/>
            <person name="Palsson B.O."/>
            <person name="Wang J."/>
        </authorList>
    </citation>
    <scope>NUCLEOTIDE SEQUENCE [LARGE SCALE GENOMIC DNA]</scope>
    <source>
        <strain evidence="3">CHO K1 cell line</strain>
    </source>
</reference>
<feature type="signal peptide" evidence="1">
    <location>
        <begin position="1"/>
        <end position="20"/>
    </location>
</feature>
<evidence type="ECO:0000313" key="2">
    <source>
        <dbReference type="EMBL" id="EGV94418.1"/>
    </source>
</evidence>
<dbReference type="InParanoid" id="G3I120"/>
<evidence type="ECO:0000256" key="1">
    <source>
        <dbReference type="SAM" id="SignalP"/>
    </source>
</evidence>
<organism evidence="2 3">
    <name type="scientific">Cricetulus griseus</name>
    <name type="common">Chinese hamster</name>
    <name type="synonym">Cricetulus barabensis griseus</name>
    <dbReference type="NCBI Taxonomy" id="10029"/>
    <lineage>
        <taxon>Eukaryota</taxon>
        <taxon>Metazoa</taxon>
        <taxon>Chordata</taxon>
        <taxon>Craniata</taxon>
        <taxon>Vertebrata</taxon>
        <taxon>Euteleostomi</taxon>
        <taxon>Mammalia</taxon>
        <taxon>Eutheria</taxon>
        <taxon>Euarchontoglires</taxon>
        <taxon>Glires</taxon>
        <taxon>Rodentia</taxon>
        <taxon>Myomorpha</taxon>
        <taxon>Muroidea</taxon>
        <taxon>Cricetidae</taxon>
        <taxon>Cricetinae</taxon>
        <taxon>Cricetulus</taxon>
    </lineage>
</organism>
<name>G3I120_CRIGR</name>
<feature type="chain" id="PRO_5003445100" evidence="1">
    <location>
        <begin position="21"/>
        <end position="54"/>
    </location>
</feature>